<keyword evidence="2" id="KW-0863">Zinc-finger</keyword>
<dbReference type="InterPro" id="IPR013083">
    <property type="entry name" value="Znf_RING/FYVE/PHD"/>
</dbReference>
<dbReference type="InterPro" id="IPR011016">
    <property type="entry name" value="Znf_RING-CH"/>
</dbReference>
<gene>
    <name evidence="6" type="ORF">BE221DRAFT_75235</name>
</gene>
<dbReference type="Pfam" id="PF12906">
    <property type="entry name" value="RINGv"/>
    <property type="match status" value="1"/>
</dbReference>
<feature type="domain" description="RING-CH-type" evidence="5">
    <location>
        <begin position="46"/>
        <end position="112"/>
    </location>
</feature>
<evidence type="ECO:0000256" key="4">
    <source>
        <dbReference type="SAM" id="MobiDB-lite"/>
    </source>
</evidence>
<dbReference type="eggNOG" id="ENOG502QUFP">
    <property type="taxonomic scope" value="Eukaryota"/>
</dbReference>
<dbReference type="Proteomes" id="UP000195557">
    <property type="component" value="Unassembled WGS sequence"/>
</dbReference>
<feature type="region of interest" description="Disordered" evidence="4">
    <location>
        <begin position="23"/>
        <end position="44"/>
    </location>
</feature>
<name>A0A1Y5I9V2_OSTTA</name>
<dbReference type="Gene3D" id="3.30.40.10">
    <property type="entry name" value="Zinc/RING finger domain, C3HC4 (zinc finger)"/>
    <property type="match status" value="1"/>
</dbReference>
<dbReference type="InterPro" id="IPR008507">
    <property type="entry name" value="DUF789"/>
</dbReference>
<dbReference type="SUPFAM" id="SSF57850">
    <property type="entry name" value="RING/U-box"/>
    <property type="match status" value="1"/>
</dbReference>
<sequence>MSSPVILTGLALLDLRRRAEEEERRRRTMAGATEDAGANEDGKGENGGIDTRVCRFCFTGAECGTLIEPCACAGSQRFVHRRCLRRWFLVGLESRGAVETRCRVCHAPYTYESSRIARTYRKARWFSLTARDRVSEYSRAWFQWASSALLRRKGVTLPRSPSSAGNLALLVAESEVRIWAQREETREGATSQLPKLLRVGTFLFRAAALHAKLDQGARIKGACLDKCASRLHRRRARVYHVNVNDGNFRARRASRRPHFSASRAWRPTTLRQKWSRRARYQTSRPSSRAPHPLSTSTSTYALSELFDAFEEPSAFGAEVPLRLQEGEDVSQYYVPFLSGLQLFKRDENGGTVSAYEFFEKASPYSRAALRETIGTILDENEELRSLTSDDLAPNSWMSVAWYPIYRIPQGTMLHDVQGCFLTYHALYVGELRDGDIACPLPPKMSETQEELIEKRVSRAKETAGENAQVHVLRPFGLSMYKMQGDVWAASESVTEWMNALMDGAYTWLRARKTVHPDYEFFSHFGFSARDDALPGVFLGVPPANAPPSYINIANASFSAPSVATSRVNSSLSRSNSASSLANSATRCSRALMYAIFRSLLRAALCRFAKIRLARFGSRIASSLTSSGALSSSASTVCAVSFSSSAGDGALEPSPERVCVKARAKSIDAKASIGVDNDRLCVRDRALDVNNGLPGSIARFVLQFATRVGVCGDS</sequence>
<feature type="region of interest" description="Disordered" evidence="4">
    <location>
        <begin position="273"/>
        <end position="295"/>
    </location>
</feature>
<reference evidence="6" key="1">
    <citation type="submission" date="2017-04" db="EMBL/GenBank/DDBJ databases">
        <title>Population genomics of picophytoplankton unveils novel chromosome hypervariability.</title>
        <authorList>
            <consortium name="DOE Joint Genome Institute"/>
            <person name="Blanc-Mathieu R."/>
            <person name="Krasovec M."/>
            <person name="Hebrard M."/>
            <person name="Yau S."/>
            <person name="Desgranges E."/>
            <person name="Martin J."/>
            <person name="Schackwitz W."/>
            <person name="Kuo A."/>
            <person name="Salin G."/>
            <person name="Donnadieu C."/>
            <person name="Desdevises Y."/>
            <person name="Sanchez-Ferandin S."/>
            <person name="Moreau H."/>
            <person name="Rivals E."/>
            <person name="Grigoriev I.V."/>
            <person name="Grimsley N."/>
            <person name="Eyre-Walker A."/>
            <person name="Piganeau G."/>
        </authorList>
    </citation>
    <scope>NUCLEOTIDE SEQUENCE [LARGE SCALE GENOMIC DNA]</scope>
    <source>
        <strain evidence="6">RCC 1115</strain>
    </source>
</reference>
<dbReference type="SMART" id="SM00744">
    <property type="entry name" value="RINGv"/>
    <property type="match status" value="1"/>
</dbReference>
<keyword evidence="3" id="KW-0862">Zinc</keyword>
<evidence type="ECO:0000313" key="6">
    <source>
        <dbReference type="EMBL" id="OUS46241.1"/>
    </source>
</evidence>
<evidence type="ECO:0000256" key="2">
    <source>
        <dbReference type="ARBA" id="ARBA00022771"/>
    </source>
</evidence>
<accession>A0A1Y5I9V2</accession>
<evidence type="ECO:0000256" key="3">
    <source>
        <dbReference type="ARBA" id="ARBA00022833"/>
    </source>
</evidence>
<dbReference type="PANTHER" id="PTHR31343">
    <property type="entry name" value="T15D22.8"/>
    <property type="match status" value="1"/>
</dbReference>
<evidence type="ECO:0000259" key="5">
    <source>
        <dbReference type="PROSITE" id="PS51292"/>
    </source>
</evidence>
<protein>
    <recommendedName>
        <fullName evidence="5">RING-CH-type domain-containing protein</fullName>
    </recommendedName>
</protein>
<evidence type="ECO:0000256" key="1">
    <source>
        <dbReference type="ARBA" id="ARBA00022723"/>
    </source>
</evidence>
<dbReference type="PROSITE" id="PS51292">
    <property type="entry name" value="ZF_RING_CH"/>
    <property type="match status" value="1"/>
</dbReference>
<dbReference type="Pfam" id="PF05623">
    <property type="entry name" value="DUF789"/>
    <property type="match status" value="2"/>
</dbReference>
<dbReference type="EMBL" id="KZ155784">
    <property type="protein sequence ID" value="OUS46241.1"/>
    <property type="molecule type" value="Genomic_DNA"/>
</dbReference>
<dbReference type="CDD" id="cd16495">
    <property type="entry name" value="RING_CH-C4HC3_MARCH"/>
    <property type="match status" value="1"/>
</dbReference>
<organism evidence="6">
    <name type="scientific">Ostreococcus tauri</name>
    <name type="common">Marine green alga</name>
    <dbReference type="NCBI Taxonomy" id="70448"/>
    <lineage>
        <taxon>Eukaryota</taxon>
        <taxon>Viridiplantae</taxon>
        <taxon>Chlorophyta</taxon>
        <taxon>Mamiellophyceae</taxon>
        <taxon>Mamiellales</taxon>
        <taxon>Bathycoccaceae</taxon>
        <taxon>Ostreococcus</taxon>
    </lineage>
</organism>
<dbReference type="GO" id="GO:0008270">
    <property type="term" value="F:zinc ion binding"/>
    <property type="evidence" value="ECO:0007669"/>
    <property type="project" value="UniProtKB-KW"/>
</dbReference>
<dbReference type="PANTHER" id="PTHR31343:SF42">
    <property type="entry name" value="T15D22.8"/>
    <property type="match status" value="1"/>
</dbReference>
<proteinExistence type="predicted"/>
<dbReference type="AlphaFoldDB" id="A0A1Y5I9V2"/>
<keyword evidence="1" id="KW-0479">Metal-binding</keyword>